<dbReference type="AlphaFoldDB" id="A0A4S2KE00"/>
<protein>
    <submittedName>
        <fullName evidence="1">Uncharacterized protein</fullName>
    </submittedName>
</protein>
<proteinExistence type="predicted"/>
<accession>A0A4S2KE00</accession>
<dbReference type="EMBL" id="QBLH01002732">
    <property type="protein sequence ID" value="TGZ47555.1"/>
    <property type="molecule type" value="Genomic_DNA"/>
</dbReference>
<keyword evidence="2" id="KW-1185">Reference proteome</keyword>
<sequence>MARRRHAKRRRRERNSSLDTFALRSSKMPGVVSARHFDSSSGSKMRYLMNVLRTECLHPPPPVCDPRPRVFLGIASCPWMHLFRRREG</sequence>
<name>A0A4S2KE00_9HYME</name>
<reference evidence="1 2" key="1">
    <citation type="journal article" date="2019" name="Philos. Trans. R. Soc. Lond., B, Biol. Sci.">
        <title>Ant behaviour and brain gene expression of defending hosts depend on the ecological success of the intruding social parasite.</title>
        <authorList>
            <person name="Kaur R."/>
            <person name="Stoldt M."/>
            <person name="Jongepier E."/>
            <person name="Feldmeyer B."/>
            <person name="Menzel F."/>
            <person name="Bornberg-Bauer E."/>
            <person name="Foitzik S."/>
        </authorList>
    </citation>
    <scope>NUCLEOTIDE SEQUENCE [LARGE SCALE GENOMIC DNA]</scope>
    <source>
        <tissue evidence="1">Whole body</tissue>
    </source>
</reference>
<evidence type="ECO:0000313" key="2">
    <source>
        <dbReference type="Proteomes" id="UP000310200"/>
    </source>
</evidence>
<gene>
    <name evidence="1" type="ORF">DBV15_00014</name>
</gene>
<organism evidence="1 2">
    <name type="scientific">Temnothorax longispinosus</name>
    <dbReference type="NCBI Taxonomy" id="300112"/>
    <lineage>
        <taxon>Eukaryota</taxon>
        <taxon>Metazoa</taxon>
        <taxon>Ecdysozoa</taxon>
        <taxon>Arthropoda</taxon>
        <taxon>Hexapoda</taxon>
        <taxon>Insecta</taxon>
        <taxon>Pterygota</taxon>
        <taxon>Neoptera</taxon>
        <taxon>Endopterygota</taxon>
        <taxon>Hymenoptera</taxon>
        <taxon>Apocrita</taxon>
        <taxon>Aculeata</taxon>
        <taxon>Formicoidea</taxon>
        <taxon>Formicidae</taxon>
        <taxon>Myrmicinae</taxon>
        <taxon>Temnothorax</taxon>
    </lineage>
</organism>
<comment type="caution">
    <text evidence="1">The sequence shown here is derived from an EMBL/GenBank/DDBJ whole genome shotgun (WGS) entry which is preliminary data.</text>
</comment>
<evidence type="ECO:0000313" key="1">
    <source>
        <dbReference type="EMBL" id="TGZ47555.1"/>
    </source>
</evidence>
<dbReference type="Proteomes" id="UP000310200">
    <property type="component" value="Unassembled WGS sequence"/>
</dbReference>